<evidence type="ECO:0000256" key="15">
    <source>
        <dbReference type="SAM" id="SignalP"/>
    </source>
</evidence>
<dbReference type="RefSeq" id="XP_025423002.1">
    <property type="nucleotide sequence ID" value="XM_025567217.1"/>
</dbReference>
<dbReference type="GO" id="GO:0007156">
    <property type="term" value="P:homophilic cell adhesion via plasma membrane adhesion molecules"/>
    <property type="evidence" value="ECO:0007669"/>
    <property type="project" value="InterPro"/>
</dbReference>
<name>A0A8B8GK75_9HEMI</name>
<gene>
    <name evidence="18 19 20 21" type="primary">LOC112692528</name>
</gene>
<feature type="domain" description="Cadherin" evidence="16">
    <location>
        <begin position="147"/>
        <end position="254"/>
    </location>
</feature>
<evidence type="ECO:0000256" key="3">
    <source>
        <dbReference type="ARBA" id="ARBA00022692"/>
    </source>
</evidence>
<dbReference type="PRINTS" id="PR00205">
    <property type="entry name" value="CADHERIN"/>
</dbReference>
<dbReference type="PANTHER" id="PTHR24028">
    <property type="entry name" value="CADHERIN-87A"/>
    <property type="match status" value="1"/>
</dbReference>
<evidence type="ECO:0000256" key="2">
    <source>
        <dbReference type="ARBA" id="ARBA00022475"/>
    </source>
</evidence>
<evidence type="ECO:0000256" key="6">
    <source>
        <dbReference type="ARBA" id="ARBA00022737"/>
    </source>
</evidence>
<comment type="subcellular location">
    <subcellularLocation>
        <location evidence="1">Cell membrane</location>
        <topology evidence="1">Single-pass type I membrane protein</topology>
    </subcellularLocation>
</comment>
<keyword evidence="2" id="KW-1003">Cell membrane</keyword>
<keyword evidence="10 14" id="KW-0472">Membrane</keyword>
<keyword evidence="4" id="KW-0479">Metal-binding</keyword>
<feature type="signal peptide" evidence="15">
    <location>
        <begin position="1"/>
        <end position="25"/>
    </location>
</feature>
<dbReference type="PROSITE" id="PS50268">
    <property type="entry name" value="CADHERIN_2"/>
    <property type="match status" value="5"/>
</dbReference>
<dbReference type="FunFam" id="2.60.40.60:FF:000289">
    <property type="entry name" value="cadherin-86C isoform X2"/>
    <property type="match status" value="1"/>
</dbReference>
<accession>A0A8B8GK75</accession>
<feature type="region of interest" description="Disordered" evidence="13">
    <location>
        <begin position="1052"/>
        <end position="1178"/>
    </location>
</feature>
<dbReference type="InterPro" id="IPR015919">
    <property type="entry name" value="Cadherin-like_sf"/>
</dbReference>
<dbReference type="GO" id="GO:0005509">
    <property type="term" value="F:calcium ion binding"/>
    <property type="evidence" value="ECO:0007669"/>
    <property type="project" value="UniProtKB-UniRule"/>
</dbReference>
<dbReference type="CDD" id="cd11304">
    <property type="entry name" value="Cadherin_repeat"/>
    <property type="match status" value="5"/>
</dbReference>
<evidence type="ECO:0000256" key="13">
    <source>
        <dbReference type="SAM" id="MobiDB-lite"/>
    </source>
</evidence>
<dbReference type="SMART" id="SM00112">
    <property type="entry name" value="CA"/>
    <property type="match status" value="5"/>
</dbReference>
<evidence type="ECO:0000256" key="5">
    <source>
        <dbReference type="ARBA" id="ARBA00022729"/>
    </source>
</evidence>
<sequence length="1256" mass="139489">MSARTVAAAVITAFLAAIAPVPVVGNYPTFEGAAEFRDMMVPAGAPVGSLMYRLRASDHDKDYPLYFQATDFGSYVIRIENLPCPPNTTAGCQADVYLDRVLIPGQTFQFRITVRDTRGDTTTVPVRLVATEARSDVETIFPHIPAIIIVPEDVKVNSELEYVIVKKNSESRKSASIELRGSSELTIGRLRMNKDTTTGTISVSRPLDFETKNMYKLQVVALDMYVEIGKDSRNAAAFEVIVVVEDVQDTPPIFTRFETIVHLHNNMSIGHVITKVEAIDGDRGRPRRIKYGLVSENRPFTVLFEIGLFSGEVKLKRSMSELVTITGGKQPAVLTVIADEEVTGAREPPALTTMADLVLILDDVVNSPPYFHNANYACRLNENSGQGTTLVFGDGYVMQVHDDNTGKESVYALTLENNNGTFEVMPAVIDRRSRFTIMVRNNRLLDFESRPSVHFEVVATELSVSSGGGVVDSNRSRMAARASITVYLDDVNDNAPRFTSAAYYAQMPENATAGERVITVEAVDPDTGPFGSVRYTAVLGFRNSSLVLDSQTGVVTVSNDNHGFDREESAEYRLTVEARDMDGGGLATTVPLVIHVLDINDETPVFQDTPIQFVLTQDMRNFTERAFIKAIDKDAEAPNNVVRYEIINGNYNNRFTLNPETGELLMSSGLYDSSRTRRDSTSSTFVVLTIRAYDLGVPHRWSTTQVRIYPPSSGARQMSFLIPVTMDMVAIHSMLERLTGGKVTINTIKPNYDIVQQGSSVEKKIVTATVVYNTNTVIDIEEFGKQSDQCSDKVHMAQVNNHSDKNLSFWLNLLLLLAILLAALSLLFCCCYQQYLQFIHHKLHQAHRLENKGIQAPSLNSSDFTEVDTRQKVYILSEKPVSPLRIAKRTRTKVIPNIAKNKTSAESLLLEDVEGNEYRILDKRRSWSDEMADTRQEMFFKQGNAEILRIMSNDSLEVMDSASNVGAFNVFDELAGKRAIMNKFLNSKPDETTENQKDQFNEDVKVNIEKTLTEGIKKENIEEEQNKMAAFQRDVLLTKFLAEEQQKLMTKLETRSLPGANMATQTETHTGTQTSSSCLRPSDRRSRSNDERDCSRSAHCPRRSSSMPRRHLFNSPIIEETGSGSGASSGLRSATVPSTSAVAARECRRPHGGPFASSSSSSTAAADVTAGDQRRSRSYSSLRELDLDRQLQYMTPSLRSRALARRRLSMSLPPPSGRGPRAKQMLEKKSVFTIAYGDVATQKINCSADSSTNNWD</sequence>
<dbReference type="GO" id="GO:0005886">
    <property type="term" value="C:plasma membrane"/>
    <property type="evidence" value="ECO:0007669"/>
    <property type="project" value="UniProtKB-SubCell"/>
</dbReference>
<dbReference type="AlphaFoldDB" id="A0A8B8GK75"/>
<feature type="domain" description="Cadherin" evidence="16">
    <location>
        <begin position="499"/>
        <end position="606"/>
    </location>
</feature>
<feature type="domain" description="Cadherin" evidence="16">
    <location>
        <begin position="255"/>
        <end position="371"/>
    </location>
</feature>
<reference evidence="18 19" key="1">
    <citation type="submission" date="2025-04" db="UniProtKB">
        <authorList>
            <consortium name="RefSeq"/>
        </authorList>
    </citation>
    <scope>IDENTIFICATION</scope>
    <source>
        <tissue evidence="18 19">Whole body</tissue>
    </source>
</reference>
<feature type="domain" description="Cadherin" evidence="16">
    <location>
        <begin position="607"/>
        <end position="725"/>
    </location>
</feature>
<keyword evidence="5 15" id="KW-0732">Signal</keyword>
<keyword evidence="6" id="KW-0677">Repeat</keyword>
<dbReference type="RefSeq" id="XP_025423000.1">
    <property type="nucleotide sequence ID" value="XM_025567215.1"/>
</dbReference>
<dbReference type="PROSITE" id="PS00232">
    <property type="entry name" value="CADHERIN_1"/>
    <property type="match status" value="1"/>
</dbReference>
<evidence type="ECO:0000313" key="20">
    <source>
        <dbReference type="RefSeq" id="XP_025423001.1"/>
    </source>
</evidence>
<feature type="compositionally biased region" description="Low complexity" evidence="13">
    <location>
        <begin position="1126"/>
        <end position="1144"/>
    </location>
</feature>
<feature type="compositionally biased region" description="Basic and acidic residues" evidence="13">
    <location>
        <begin position="1081"/>
        <end position="1096"/>
    </location>
</feature>
<proteinExistence type="predicted"/>
<evidence type="ECO:0000256" key="12">
    <source>
        <dbReference type="PROSITE-ProRule" id="PRU00043"/>
    </source>
</evidence>
<evidence type="ECO:0000313" key="21">
    <source>
        <dbReference type="RefSeq" id="XP_025423002.1"/>
    </source>
</evidence>
<evidence type="ECO:0000259" key="16">
    <source>
        <dbReference type="PROSITE" id="PS50268"/>
    </source>
</evidence>
<evidence type="ECO:0000256" key="9">
    <source>
        <dbReference type="ARBA" id="ARBA00022989"/>
    </source>
</evidence>
<dbReference type="SUPFAM" id="SSF49313">
    <property type="entry name" value="Cadherin-like"/>
    <property type="match status" value="5"/>
</dbReference>
<feature type="compositionally biased region" description="Low complexity" evidence="13">
    <location>
        <begin position="1064"/>
        <end position="1077"/>
    </location>
</feature>
<dbReference type="PANTHER" id="PTHR24028:SF263">
    <property type="entry name" value="CADHERIN-RELATED FAMILY MEMBER 1"/>
    <property type="match status" value="1"/>
</dbReference>
<evidence type="ECO:0000313" key="17">
    <source>
        <dbReference type="Proteomes" id="UP000694846"/>
    </source>
</evidence>
<dbReference type="InterPro" id="IPR002126">
    <property type="entry name" value="Cadherin-like_dom"/>
</dbReference>
<dbReference type="Proteomes" id="UP000694846">
    <property type="component" value="Unplaced"/>
</dbReference>
<feature type="compositionally biased region" description="Low complexity" evidence="13">
    <location>
        <begin position="1156"/>
        <end position="1166"/>
    </location>
</feature>
<protein>
    <submittedName>
        <fullName evidence="18 19">Cadherin-86C-like</fullName>
    </submittedName>
</protein>
<feature type="domain" description="Cadherin" evidence="16">
    <location>
        <begin position="372"/>
        <end position="498"/>
    </location>
</feature>
<keyword evidence="7 12" id="KW-0106">Calcium</keyword>
<evidence type="ECO:0000256" key="10">
    <source>
        <dbReference type="ARBA" id="ARBA00023136"/>
    </source>
</evidence>
<evidence type="ECO:0000313" key="19">
    <source>
        <dbReference type="RefSeq" id="XP_025423000.1"/>
    </source>
</evidence>
<dbReference type="InterPro" id="IPR020894">
    <property type="entry name" value="Cadherin_CS"/>
</dbReference>
<dbReference type="Gene3D" id="2.60.40.60">
    <property type="entry name" value="Cadherins"/>
    <property type="match status" value="5"/>
</dbReference>
<dbReference type="InterPro" id="IPR050174">
    <property type="entry name" value="Protocadherin/Cadherin-CA"/>
</dbReference>
<organism evidence="17 20">
    <name type="scientific">Sipha flava</name>
    <name type="common">yellow sugarcane aphid</name>
    <dbReference type="NCBI Taxonomy" id="143950"/>
    <lineage>
        <taxon>Eukaryota</taxon>
        <taxon>Metazoa</taxon>
        <taxon>Ecdysozoa</taxon>
        <taxon>Arthropoda</taxon>
        <taxon>Hexapoda</taxon>
        <taxon>Insecta</taxon>
        <taxon>Pterygota</taxon>
        <taxon>Neoptera</taxon>
        <taxon>Paraneoptera</taxon>
        <taxon>Hemiptera</taxon>
        <taxon>Sternorrhyncha</taxon>
        <taxon>Aphidomorpha</taxon>
        <taxon>Aphidoidea</taxon>
        <taxon>Aphididae</taxon>
        <taxon>Sipha</taxon>
    </lineage>
</organism>
<dbReference type="OrthoDB" id="8188793at2759"/>
<evidence type="ECO:0000256" key="8">
    <source>
        <dbReference type="ARBA" id="ARBA00022889"/>
    </source>
</evidence>
<keyword evidence="8" id="KW-0130">Cell adhesion</keyword>
<dbReference type="RefSeq" id="XP_025423001.1">
    <property type="nucleotide sequence ID" value="XM_025567216.1"/>
</dbReference>
<evidence type="ECO:0000256" key="1">
    <source>
        <dbReference type="ARBA" id="ARBA00004251"/>
    </source>
</evidence>
<keyword evidence="11" id="KW-0325">Glycoprotein</keyword>
<evidence type="ECO:0000313" key="18">
    <source>
        <dbReference type="RefSeq" id="XP_025422999.1"/>
    </source>
</evidence>
<dbReference type="Pfam" id="PF00028">
    <property type="entry name" value="Cadherin"/>
    <property type="match status" value="2"/>
</dbReference>
<feature type="transmembrane region" description="Helical" evidence="14">
    <location>
        <begin position="809"/>
        <end position="832"/>
    </location>
</feature>
<feature type="chain" id="PRO_5044666629" evidence="15">
    <location>
        <begin position="26"/>
        <end position="1256"/>
    </location>
</feature>
<keyword evidence="3 14" id="KW-0812">Transmembrane</keyword>
<dbReference type="RefSeq" id="XP_025422999.1">
    <property type="nucleotide sequence ID" value="XM_025567214.1"/>
</dbReference>
<evidence type="ECO:0000256" key="14">
    <source>
        <dbReference type="SAM" id="Phobius"/>
    </source>
</evidence>
<dbReference type="GeneID" id="112692528"/>
<evidence type="ECO:0000256" key="4">
    <source>
        <dbReference type="ARBA" id="ARBA00022723"/>
    </source>
</evidence>
<evidence type="ECO:0000256" key="11">
    <source>
        <dbReference type="ARBA" id="ARBA00023180"/>
    </source>
</evidence>
<evidence type="ECO:0000256" key="7">
    <source>
        <dbReference type="ARBA" id="ARBA00022837"/>
    </source>
</evidence>
<keyword evidence="17" id="KW-1185">Reference proteome</keyword>
<dbReference type="FunFam" id="2.60.40.60:FF:000123">
    <property type="entry name" value="Protocadherin beta 4"/>
    <property type="match status" value="1"/>
</dbReference>
<keyword evidence="9 14" id="KW-1133">Transmembrane helix</keyword>